<comment type="subcellular location">
    <subcellularLocation>
        <location evidence="1">Cytoplasm</location>
    </subcellularLocation>
</comment>
<evidence type="ECO:0000256" key="6">
    <source>
        <dbReference type="PROSITE-ProRule" id="PRU00169"/>
    </source>
</evidence>
<dbReference type="PROSITE" id="PS50088">
    <property type="entry name" value="ANK_REPEAT"/>
    <property type="match status" value="1"/>
</dbReference>
<feature type="modified residue" description="4-aspartylphosphate" evidence="6">
    <location>
        <position position="498"/>
    </location>
</feature>
<feature type="compositionally biased region" description="Basic and acidic residues" evidence="8">
    <location>
        <begin position="1076"/>
        <end position="1087"/>
    </location>
</feature>
<evidence type="ECO:0000313" key="11">
    <source>
        <dbReference type="EMBL" id="TMW57824.1"/>
    </source>
</evidence>
<dbReference type="SUPFAM" id="SSF52172">
    <property type="entry name" value="CheY-like"/>
    <property type="match status" value="1"/>
</dbReference>
<dbReference type="InterPro" id="IPR001660">
    <property type="entry name" value="SAM"/>
</dbReference>
<keyword evidence="4" id="KW-0378">Hydrolase</keyword>
<dbReference type="EMBL" id="SPLM01000114">
    <property type="protein sequence ID" value="TMW57824.1"/>
    <property type="molecule type" value="Genomic_DNA"/>
</dbReference>
<feature type="region of interest" description="Disordered" evidence="8">
    <location>
        <begin position="314"/>
        <end position="390"/>
    </location>
</feature>
<dbReference type="PANTHER" id="PTHR22998">
    <property type="entry name" value="SARM1"/>
    <property type="match status" value="1"/>
</dbReference>
<feature type="repeat" description="ANK" evidence="5">
    <location>
        <begin position="1831"/>
        <end position="1863"/>
    </location>
</feature>
<evidence type="ECO:0000256" key="5">
    <source>
        <dbReference type="PROSITE-ProRule" id="PRU00023"/>
    </source>
</evidence>
<evidence type="ECO:0000256" key="7">
    <source>
        <dbReference type="SAM" id="Coils"/>
    </source>
</evidence>
<dbReference type="GO" id="GO:0005737">
    <property type="term" value="C:cytoplasm"/>
    <property type="evidence" value="ECO:0007669"/>
    <property type="project" value="UniProtKB-SubCell"/>
</dbReference>
<feature type="coiled-coil region" evidence="7">
    <location>
        <begin position="1415"/>
        <end position="1467"/>
    </location>
</feature>
<dbReference type="Pfam" id="PF00612">
    <property type="entry name" value="IQ"/>
    <property type="match status" value="2"/>
</dbReference>
<sequence>MEPLAATEDVGDDQEELTLSLSVDVVEPPTSLTTPLSQLAINTPSTVDEDAFRKPRQRKRVSLLTGSSSSSSSSSSGNSSFPTPFKCCGEFCDVLVQEAFDVTSEHSTSVSCQPYIKYLPQKEATSSTALQVLFNDDERQLILSHPDASALLSGTHIARSDTATSPASSSTLHVITYKSIALGKPHRQQLVTSFFKSASSFPSTSEKKSPSKRARVSSVMATTTIAQEIREGYRTRVFGDLGDGNGVANFYRQVRVCTNCYAVYTLLDRTRTMVSESGALAEASASKKRRASAAVKAKWATAVDDEVTRKEKLYLRQPRARGERKPDEPELTSTSSQPLLPALLTPKSSLTHSDPVPTESSSLEALSPSVSKHSRSLSTLPSVTSAPLKPNESVVGMDKYLRGTSKQIEPRVYHENQLFSESGAATTRRRTPGATSRRQTSLTLSVLLVDSDLPTLEFLHKTLKSASLPCQLDIETLADGSEALKAAKDGGYDLILVDRELNGGMNGLEMTKLLRQHEVQRSVSSLKSVTSAKPSRTPVLCVSSQTSAADLMLYKETGMDGCIGKPVNKDSLVQTVRAALTKAIANYTSAASVNPGVSSVTVATEALAQAKREQLERRKRRRRRLEVASSLPFPGLLETDTRDYVHGTFQMDAVTAFPYCVLCEPASRSDPTHTFFNLVVIHDLFDTWERLQILLNPIVTRYHGAIQILVWNYPGQAYTTWRPGTLLNNVYHCECFQALLQYLGPNGRGVLRDAPYYLLGVGNGGNIATRFCSLSPPADRNTRAVLLINSFTYVDAQLAQFLHDCLKVFACTPASRPDLPVYFHTRFLFSAAYLARVTTPLALNLYTAVMNPLSLDGRKALCQGALNHRDLRPGLRLTVPFINLCASQDALVDVGKQSQSLVECTGVSLVDSIAHVLQSWSTSTKKKLSSLIWLASGHEVLQECKQDVLQLVEQLVTGFFEVHDAKTTSPTKKFVEKPVVSSKQTSSREEDDVRRRQETRKSPHKPILPVSKQTYEDTFIDRVLTTVNNVVPSPMGASPPMPASNNQLTSPDKSKWLDFQAQQAQNVSSTASYQSPERKSPRKKPQDRQNPTSLTTWDPKTTAFERLSSNVIYKIGEGSKIYPAPREDALPEVKEYMTWRVQRNQKRLQRMEAKVRVIQRAFRAFYARTMALRLKRERCAIHLQRLWRAKLARTKYKGLKREDWAVRLVQRHWRGKMGRNSYKERMRQYLGAREIQRVARGGLARRRVMRSRRRIHEAATQIQRRVRQYVAKGRMFRLRRRRNAAITVQRVFRGHLGRKRFQQERDKLLFSRTQTQGITFGKQMLMEYKLYGTKLQSEVALLSSTKTRVESDAEAIVKEICEFEEGIRVLEAEMHVLSQLETETLSKAMDEQAKWQLREQKMRLDREFTQMLTQIAARKEKLSVLEEQLQHLEKERLSKEDELNGLERKLVILLEEQQQELEKIKHKQQTRSQLVLDLLPSSGTPGSMASPGFGITLGSPLSLASPSGGSAFSNNAAHTAAMHSTSAFSAQQREEANSLMESTETMMKFGFMSMSMTYFSSMNMVRAMRKIGAQHVTLDSAAVVANKRWPEYTSPQGSTSSSSIGSSFQPDVPAGGFPGQQPLQVAGWSVSDVGRWLDTLALGQYKRAFQDAAVDGALLLHLNDEDLKNTLGMEHRLHRKKILTSVDQMKEKEKLLMKQLYGNRNPENDPTGSVVSSSSVSVPSPARSLAGSVSAASSPARSMSYAASLPVPAAQSEEPAVPGAKVLVSFSDFCLLVRHGKMKQIKEALTSLPERKFDPLTVMTQYAPGVGTVYDALVEKSAFHLNKGDDNGNTPLILAAQNNNLKVAQYLVSKGANPNHQNKHGHTAGHYAMAYSFFDLGAWLLDPEKGGGRDDLLNENGLTAYDGLT</sequence>
<dbReference type="PROSITE" id="PS50096">
    <property type="entry name" value="IQ"/>
    <property type="match status" value="5"/>
</dbReference>
<dbReference type="PROSITE" id="PS50297">
    <property type="entry name" value="ANK_REP_REGION"/>
    <property type="match status" value="1"/>
</dbReference>
<feature type="region of interest" description="Disordered" evidence="8">
    <location>
        <begin position="1592"/>
        <end position="1611"/>
    </location>
</feature>
<keyword evidence="2" id="KW-0963">Cytoplasm</keyword>
<keyword evidence="6" id="KW-0597">Phosphoprotein</keyword>
<dbReference type="InterPro" id="IPR013761">
    <property type="entry name" value="SAM/pointed_sf"/>
</dbReference>
<dbReference type="InterPro" id="IPR000048">
    <property type="entry name" value="IQ_motif_EF-hand-BS"/>
</dbReference>
<name>A0A8K1FEC8_PYTOL</name>
<dbReference type="OrthoDB" id="196165at2759"/>
<feature type="compositionally biased region" description="Polar residues" evidence="8">
    <location>
        <begin position="1088"/>
        <end position="1099"/>
    </location>
</feature>
<feature type="domain" description="Response regulatory" evidence="10">
    <location>
        <begin position="445"/>
        <end position="580"/>
    </location>
</feature>
<dbReference type="InterPro" id="IPR001789">
    <property type="entry name" value="Sig_transdc_resp-reg_receiver"/>
</dbReference>
<feature type="compositionally biased region" description="Low complexity" evidence="8">
    <location>
        <begin position="1593"/>
        <end position="1610"/>
    </location>
</feature>
<dbReference type="Proteomes" id="UP000794436">
    <property type="component" value="Unassembled WGS sequence"/>
</dbReference>
<gene>
    <name evidence="11" type="ORF">Poli38472_014427</name>
</gene>
<dbReference type="SMART" id="SM00015">
    <property type="entry name" value="IQ"/>
    <property type="match status" value="5"/>
</dbReference>
<dbReference type="GO" id="GO:0048678">
    <property type="term" value="P:response to axon injury"/>
    <property type="evidence" value="ECO:0007669"/>
    <property type="project" value="InterPro"/>
</dbReference>
<dbReference type="InterPro" id="IPR029058">
    <property type="entry name" value="AB_hydrolase_fold"/>
</dbReference>
<dbReference type="Gene3D" id="1.10.150.50">
    <property type="entry name" value="Transcription Factor, Ets-1"/>
    <property type="match status" value="1"/>
</dbReference>
<feature type="compositionally biased region" description="Polar residues" evidence="8">
    <location>
        <begin position="376"/>
        <end position="385"/>
    </location>
</feature>
<dbReference type="SUPFAM" id="SSF47769">
    <property type="entry name" value="SAM/Pointed domain"/>
    <property type="match status" value="1"/>
</dbReference>
<accession>A0A8K1FEC8</accession>
<keyword evidence="3" id="KW-0677">Repeat</keyword>
<evidence type="ECO:0000259" key="9">
    <source>
        <dbReference type="PROSITE" id="PS50105"/>
    </source>
</evidence>
<dbReference type="SMART" id="SM00454">
    <property type="entry name" value="SAM"/>
    <property type="match status" value="1"/>
</dbReference>
<dbReference type="InterPro" id="IPR011006">
    <property type="entry name" value="CheY-like_superfamily"/>
</dbReference>
<keyword evidence="12" id="KW-1185">Reference proteome</keyword>
<dbReference type="Gene3D" id="3.40.50.1820">
    <property type="entry name" value="alpha/beta hydrolase"/>
    <property type="match status" value="1"/>
</dbReference>
<dbReference type="GO" id="GO:0000160">
    <property type="term" value="P:phosphorelay signal transduction system"/>
    <property type="evidence" value="ECO:0007669"/>
    <property type="project" value="InterPro"/>
</dbReference>
<feature type="region of interest" description="Disordered" evidence="8">
    <location>
        <begin position="1702"/>
        <end position="1724"/>
    </location>
</feature>
<dbReference type="SUPFAM" id="SSF48403">
    <property type="entry name" value="Ankyrin repeat"/>
    <property type="match status" value="1"/>
</dbReference>
<feature type="domain" description="SAM" evidence="9">
    <location>
        <begin position="1628"/>
        <end position="1692"/>
    </location>
</feature>
<evidence type="ECO:0000256" key="2">
    <source>
        <dbReference type="ARBA" id="ARBA00022490"/>
    </source>
</evidence>
<dbReference type="Pfam" id="PF00072">
    <property type="entry name" value="Response_reg"/>
    <property type="match status" value="1"/>
</dbReference>
<feature type="compositionally biased region" description="Polar residues" evidence="8">
    <location>
        <begin position="30"/>
        <end position="46"/>
    </location>
</feature>
<dbReference type="InterPro" id="IPR036770">
    <property type="entry name" value="Ankyrin_rpt-contain_sf"/>
</dbReference>
<dbReference type="GO" id="GO:0035591">
    <property type="term" value="F:signaling adaptor activity"/>
    <property type="evidence" value="ECO:0007669"/>
    <property type="project" value="InterPro"/>
</dbReference>
<feature type="region of interest" description="Disordered" evidence="8">
    <location>
        <begin position="1031"/>
        <end position="1100"/>
    </location>
</feature>
<feature type="region of interest" description="Disordered" evidence="8">
    <location>
        <begin position="28"/>
        <end position="79"/>
    </location>
</feature>
<feature type="compositionally biased region" description="Polar residues" evidence="8">
    <location>
        <begin position="1060"/>
        <end position="1075"/>
    </location>
</feature>
<feature type="compositionally biased region" description="Low complexity" evidence="8">
    <location>
        <begin position="66"/>
        <end position="79"/>
    </location>
</feature>
<dbReference type="SUPFAM" id="SSF53474">
    <property type="entry name" value="alpha/beta-Hydrolases"/>
    <property type="match status" value="1"/>
</dbReference>
<dbReference type="InterPro" id="IPR002110">
    <property type="entry name" value="Ankyrin_rpt"/>
</dbReference>
<protein>
    <submittedName>
        <fullName evidence="11">Uncharacterized protein</fullName>
    </submittedName>
</protein>
<dbReference type="Pfam" id="PF07647">
    <property type="entry name" value="SAM_2"/>
    <property type="match status" value="1"/>
</dbReference>
<evidence type="ECO:0000256" key="4">
    <source>
        <dbReference type="ARBA" id="ARBA00022801"/>
    </source>
</evidence>
<evidence type="ECO:0000259" key="10">
    <source>
        <dbReference type="PROSITE" id="PS50110"/>
    </source>
</evidence>
<feature type="compositionally biased region" description="Low complexity" evidence="8">
    <location>
        <begin position="359"/>
        <end position="371"/>
    </location>
</feature>
<comment type="caution">
    <text evidence="11">The sequence shown here is derived from an EMBL/GenBank/DDBJ whole genome shotgun (WGS) entry which is preliminary data.</text>
</comment>
<reference evidence="11" key="1">
    <citation type="submission" date="2019-03" db="EMBL/GenBank/DDBJ databases">
        <title>Long read genome sequence of the mycoparasitic Pythium oligandrum ATCC 38472 isolated from sugarbeet rhizosphere.</title>
        <authorList>
            <person name="Gaulin E."/>
        </authorList>
    </citation>
    <scope>NUCLEOTIDE SEQUENCE</scope>
    <source>
        <strain evidence="11">ATCC 38472_TT</strain>
    </source>
</reference>
<feature type="region of interest" description="Disordered" evidence="8">
    <location>
        <begin position="971"/>
        <end position="1012"/>
    </location>
</feature>
<evidence type="ECO:0000256" key="1">
    <source>
        <dbReference type="ARBA" id="ARBA00004496"/>
    </source>
</evidence>
<dbReference type="Pfam" id="PF12796">
    <property type="entry name" value="Ank_2"/>
    <property type="match status" value="1"/>
</dbReference>
<dbReference type="CDD" id="cd17546">
    <property type="entry name" value="REC_hyHK_CKI1_RcsC-like"/>
    <property type="match status" value="1"/>
</dbReference>
<feature type="compositionally biased region" description="Low complexity" evidence="8">
    <location>
        <begin position="1713"/>
        <end position="1724"/>
    </location>
</feature>
<organism evidence="11 12">
    <name type="scientific">Pythium oligandrum</name>
    <name type="common">Mycoparasitic fungus</name>
    <dbReference type="NCBI Taxonomy" id="41045"/>
    <lineage>
        <taxon>Eukaryota</taxon>
        <taxon>Sar</taxon>
        <taxon>Stramenopiles</taxon>
        <taxon>Oomycota</taxon>
        <taxon>Peronosporomycetes</taxon>
        <taxon>Pythiales</taxon>
        <taxon>Pythiaceae</taxon>
        <taxon>Pythium</taxon>
    </lineage>
</organism>
<keyword evidence="7" id="KW-0175">Coiled coil</keyword>
<evidence type="ECO:0000313" key="12">
    <source>
        <dbReference type="Proteomes" id="UP000794436"/>
    </source>
</evidence>
<dbReference type="PROSITE" id="PS50110">
    <property type="entry name" value="RESPONSE_REGULATORY"/>
    <property type="match status" value="1"/>
</dbReference>
<dbReference type="Gene3D" id="1.20.5.190">
    <property type="match status" value="2"/>
</dbReference>
<evidence type="ECO:0000256" key="8">
    <source>
        <dbReference type="SAM" id="MobiDB-lite"/>
    </source>
</evidence>
<dbReference type="SMART" id="SM00448">
    <property type="entry name" value="REC"/>
    <property type="match status" value="1"/>
</dbReference>
<dbReference type="GO" id="GO:0003953">
    <property type="term" value="F:NAD+ nucleosidase activity"/>
    <property type="evidence" value="ECO:0007669"/>
    <property type="project" value="InterPro"/>
</dbReference>
<feature type="compositionally biased region" description="Basic and acidic residues" evidence="8">
    <location>
        <begin position="986"/>
        <end position="1001"/>
    </location>
</feature>
<dbReference type="PROSITE" id="PS50105">
    <property type="entry name" value="SAM_DOMAIN"/>
    <property type="match status" value="1"/>
</dbReference>
<dbReference type="Gene3D" id="3.40.50.2300">
    <property type="match status" value="1"/>
</dbReference>
<feature type="compositionally biased region" description="Basic and acidic residues" evidence="8">
    <location>
        <begin position="314"/>
        <end position="328"/>
    </location>
</feature>
<evidence type="ECO:0000256" key="3">
    <source>
        <dbReference type="ARBA" id="ARBA00022737"/>
    </source>
</evidence>
<proteinExistence type="predicted"/>
<dbReference type="PANTHER" id="PTHR22998:SF1">
    <property type="entry name" value="NAD(+) HYDROLASE SARM1"/>
    <property type="match status" value="1"/>
</dbReference>
<dbReference type="GO" id="GO:0034128">
    <property type="term" value="P:negative regulation of MyD88-independent toll-like receptor signaling pathway"/>
    <property type="evidence" value="ECO:0007669"/>
    <property type="project" value="InterPro"/>
</dbReference>
<dbReference type="InterPro" id="IPR039184">
    <property type="entry name" value="SARM1"/>
</dbReference>
<keyword evidence="5" id="KW-0040">ANK repeat</keyword>
<dbReference type="SMART" id="SM00248">
    <property type="entry name" value="ANK"/>
    <property type="match status" value="1"/>
</dbReference>
<dbReference type="Gene3D" id="1.25.40.20">
    <property type="entry name" value="Ankyrin repeat-containing domain"/>
    <property type="match status" value="1"/>
</dbReference>